<organism evidence="3 4">
    <name type="scientific">Orrella daihaiensis</name>
    <dbReference type="NCBI Taxonomy" id="2782176"/>
    <lineage>
        <taxon>Bacteria</taxon>
        <taxon>Pseudomonadati</taxon>
        <taxon>Pseudomonadota</taxon>
        <taxon>Betaproteobacteria</taxon>
        <taxon>Burkholderiales</taxon>
        <taxon>Alcaligenaceae</taxon>
        <taxon>Orrella</taxon>
    </lineage>
</organism>
<dbReference type="Gene3D" id="3.10.129.10">
    <property type="entry name" value="Hotdog Thioesterase"/>
    <property type="match status" value="1"/>
</dbReference>
<dbReference type="InterPro" id="IPR050563">
    <property type="entry name" value="4-hydroxybenzoyl-CoA_TE"/>
</dbReference>
<dbReference type="PANTHER" id="PTHR31793">
    <property type="entry name" value="4-HYDROXYBENZOYL-COA THIOESTERASE FAMILY MEMBER"/>
    <property type="match status" value="1"/>
</dbReference>
<dbReference type="Pfam" id="PF13279">
    <property type="entry name" value="4HBT_2"/>
    <property type="match status" value="1"/>
</dbReference>
<proteinExistence type="inferred from homology"/>
<evidence type="ECO:0000256" key="2">
    <source>
        <dbReference type="ARBA" id="ARBA00022801"/>
    </source>
</evidence>
<protein>
    <submittedName>
        <fullName evidence="3">Acyl-CoA thioesterase</fullName>
    </submittedName>
</protein>
<reference evidence="3 4" key="1">
    <citation type="submission" date="2020-11" db="EMBL/GenBank/DDBJ databases">
        <title>Algicoccus daihaiensis sp.nov., isolated from Daihai Lake in Inner Mongolia.</title>
        <authorList>
            <person name="Kai J."/>
        </authorList>
    </citation>
    <scope>NUCLEOTIDE SEQUENCE [LARGE SCALE GENOMIC DNA]</scope>
    <source>
        <strain evidence="4">f23</strain>
    </source>
</reference>
<evidence type="ECO:0000313" key="3">
    <source>
        <dbReference type="EMBL" id="UOD49765.1"/>
    </source>
</evidence>
<gene>
    <name evidence="3" type="ORF">DHf2319_09910</name>
</gene>
<name>A0ABY4AKY9_9BURK</name>
<dbReference type="CDD" id="cd00586">
    <property type="entry name" value="4HBT"/>
    <property type="match status" value="1"/>
</dbReference>
<dbReference type="PANTHER" id="PTHR31793:SF27">
    <property type="entry name" value="NOVEL THIOESTERASE SUPERFAMILY DOMAIN AND SAPOSIN A-TYPE DOMAIN CONTAINING PROTEIN (0610012H03RIK)"/>
    <property type="match status" value="1"/>
</dbReference>
<evidence type="ECO:0000313" key="4">
    <source>
        <dbReference type="Proteomes" id="UP000831607"/>
    </source>
</evidence>
<dbReference type="SUPFAM" id="SSF54637">
    <property type="entry name" value="Thioesterase/thiol ester dehydrase-isomerase"/>
    <property type="match status" value="1"/>
</dbReference>
<dbReference type="EMBL" id="CP063982">
    <property type="protein sequence ID" value="UOD49765.1"/>
    <property type="molecule type" value="Genomic_DNA"/>
</dbReference>
<dbReference type="InterPro" id="IPR029069">
    <property type="entry name" value="HotDog_dom_sf"/>
</dbReference>
<dbReference type="InterPro" id="IPR006684">
    <property type="entry name" value="YbgC/YbaW"/>
</dbReference>
<keyword evidence="2" id="KW-0378">Hydrolase</keyword>
<accession>A0ABY4AKY9</accession>
<dbReference type="NCBIfam" id="TIGR00051">
    <property type="entry name" value="YbgC/FadM family acyl-CoA thioesterase"/>
    <property type="match status" value="1"/>
</dbReference>
<comment type="similarity">
    <text evidence="1">Belongs to the 4-hydroxybenzoyl-CoA thioesterase family.</text>
</comment>
<dbReference type="Proteomes" id="UP000831607">
    <property type="component" value="Chromosome"/>
</dbReference>
<evidence type="ECO:0000256" key="1">
    <source>
        <dbReference type="ARBA" id="ARBA00005953"/>
    </source>
</evidence>
<dbReference type="RefSeq" id="WP_243478008.1">
    <property type="nucleotide sequence ID" value="NZ_CP063982.1"/>
</dbReference>
<keyword evidence="4" id="KW-1185">Reference proteome</keyword>
<dbReference type="PIRSF" id="PIRSF003230">
    <property type="entry name" value="YbgC"/>
    <property type="match status" value="1"/>
</dbReference>
<sequence>MKSDFKFVYFHRVRWVECDPQWIVFNGHYLTFFDVAVTEYARAVGLPNVVTQQKSGKEFFARKSVVEYHAPAKYDDELEIHVRVAYLGNSSLKFVLEIYCGDVMVTSGEMIYVCVDSKTRSSTPLPADWKQAVLQYEVKEVERAA</sequence>